<gene>
    <name evidence="2" type="ORF">ABS648_05305</name>
</gene>
<dbReference type="EMBL" id="CP158373">
    <property type="protein sequence ID" value="XBY65187.1"/>
    <property type="molecule type" value="Genomic_DNA"/>
</dbReference>
<reference evidence="2" key="1">
    <citation type="submission" date="2023-08" db="EMBL/GenBank/DDBJ databases">
        <title>Increased levels of nutrients transform a symbiont into a lethal pathobiont.</title>
        <authorList>
            <person name="Lachnit T."/>
            <person name="Ulrich L."/>
            <person name="Willmer F.M."/>
            <person name="Hasenbein T."/>
            <person name="Steiner L.X."/>
            <person name="Wolters M."/>
            <person name="Herbst E.M."/>
            <person name="Deines P."/>
        </authorList>
    </citation>
    <scope>NUCLEOTIDE SEQUENCE</scope>
    <source>
        <strain evidence="2">T3</strain>
    </source>
</reference>
<evidence type="ECO:0000313" key="2">
    <source>
        <dbReference type="EMBL" id="XBY65187.1"/>
    </source>
</evidence>
<accession>A0AAU7Y622</accession>
<dbReference type="RefSeq" id="WP_350447791.1">
    <property type="nucleotide sequence ID" value="NZ_CP158373.1"/>
</dbReference>
<keyword evidence="1" id="KW-0732">Signal</keyword>
<feature type="signal peptide" evidence="1">
    <location>
        <begin position="1"/>
        <end position="19"/>
    </location>
</feature>
<sequence>MNKVLKIAVLACLPALSFAEVESVFTDAEAAEKARVFLKDALEMRAPVGKLCAAKDEPKLYAISNKLIDRLKEWPDDHLKYRALFPYSDCKQVMMDLQAYAAICALGKYRGEAASYDQRRWKEDTTACAAAIKNPDLSLKDIE</sequence>
<name>A0AAU7Y622_9PSED</name>
<organism evidence="2">
    <name type="scientific">Pseudomonas solani</name>
    <dbReference type="NCBI Taxonomy" id="2731552"/>
    <lineage>
        <taxon>Bacteria</taxon>
        <taxon>Pseudomonadati</taxon>
        <taxon>Pseudomonadota</taxon>
        <taxon>Gammaproteobacteria</taxon>
        <taxon>Pseudomonadales</taxon>
        <taxon>Pseudomonadaceae</taxon>
        <taxon>Pseudomonas</taxon>
    </lineage>
</organism>
<proteinExistence type="predicted"/>
<protein>
    <recommendedName>
        <fullName evidence="3">DUF1311 domain-containing protein</fullName>
    </recommendedName>
</protein>
<feature type="chain" id="PRO_5043706144" description="DUF1311 domain-containing protein" evidence="1">
    <location>
        <begin position="20"/>
        <end position="143"/>
    </location>
</feature>
<dbReference type="AlphaFoldDB" id="A0AAU7Y622"/>
<evidence type="ECO:0008006" key="3">
    <source>
        <dbReference type="Google" id="ProtNLM"/>
    </source>
</evidence>
<evidence type="ECO:0000256" key="1">
    <source>
        <dbReference type="SAM" id="SignalP"/>
    </source>
</evidence>